<dbReference type="eggNOG" id="ENOG502R6F4">
    <property type="taxonomic scope" value="Eukaryota"/>
</dbReference>
<dbReference type="AlphaFoldDB" id="T1IE42"/>
<sequence>MKLTTVNGGRNTREAPPRATQTLNDVSIQADIQVVEPTSYESEDEIMGRRKQTARVKRGGTPLYSKQDIREQYCINDRQLLGLEDNNSGLFGCLSSYQDSSCSSRSPSLLTVCVRRRVPSDENLADLVRRPAAEYAPFPPPRWAPPYPPIHPAYPPPPRPAKYYHDPYAWFPEDEEPCRMERARPLRDYDGYPRRYLSYSSEYLLGRHEPCPAHPHILPPPPPPPTIPTLPHRPKHVSFARSHTMQSFEDSVSFGSGSCITSCSQERLIDGKKSTETPKVIVMEKPKRTPMKTQATQTEVCLGRKPLPPNYLSLSPRTVQRVRMVSQGAQTNGDKLNNNRKLMKSFSEVGKFALGAPPPLQPTELHEPLQRTQSEEPRSPYLPTSPKEIFINFEPLEKRSRKRLAKTLSDGEILEGKGKPEETEPCTQSDGELASAKSTQEEPEEPRLSVQLEPPRKLVLHADSDNNGGGTGMSCSDLSSSLTPNAALNSMTPTTRRKHLLMMQHQQRSSMDTDALDIEETEPESVAVITQESTLKPKVEKSAAPPQIPTVNLTAPTQERIPEDVYKVITVNRERRTERPLSPLPKLKKRSPGTRTPESEQHHSSSATLSSNVIVMLTEAFTRSDSGRTNTDMSEASTTDDYATATENNSDGSGRRQATDGETSQAGQGASSFESGSSLYSLTRADATEEQQVSWYQNTRSLNTRALYVLVI</sequence>
<dbReference type="InParanoid" id="T1IE42"/>
<accession>T1IE42</accession>
<feature type="region of interest" description="Disordered" evidence="1">
    <location>
        <begin position="572"/>
        <end position="611"/>
    </location>
</feature>
<dbReference type="FunCoup" id="T1IE42">
    <property type="interactions" value="13"/>
</dbReference>
<feature type="compositionally biased region" description="Polar residues" evidence="1">
    <location>
        <begin position="473"/>
        <end position="489"/>
    </location>
</feature>
<feature type="region of interest" description="Disordered" evidence="1">
    <location>
        <begin position="400"/>
        <end position="489"/>
    </location>
</feature>
<dbReference type="PANTHER" id="PTHR47644">
    <property type="entry name" value="AGAP008221-PA"/>
    <property type="match status" value="1"/>
</dbReference>
<dbReference type="HOGENOM" id="CLU_387975_0_0_1"/>
<feature type="region of interest" description="Disordered" evidence="1">
    <location>
        <begin position="624"/>
        <end position="677"/>
    </location>
</feature>
<dbReference type="EnsemblMetazoa" id="RPRC014562-RA">
    <property type="protein sequence ID" value="RPRC014562-PA"/>
    <property type="gene ID" value="RPRC014562"/>
</dbReference>
<evidence type="ECO:0000313" key="3">
    <source>
        <dbReference type="Proteomes" id="UP000015103"/>
    </source>
</evidence>
<dbReference type="PANTHER" id="PTHR47644:SF1">
    <property type="entry name" value="PDZ DOMAIN-CONTAINING PROTEIN"/>
    <property type="match status" value="1"/>
</dbReference>
<feature type="compositionally biased region" description="Basic and acidic residues" evidence="1">
    <location>
        <begin position="364"/>
        <end position="378"/>
    </location>
</feature>
<proteinExistence type="predicted"/>
<dbReference type="Proteomes" id="UP000015103">
    <property type="component" value="Unassembled WGS sequence"/>
</dbReference>
<dbReference type="EMBL" id="ACPB03004122">
    <property type="status" value="NOT_ANNOTATED_CDS"/>
    <property type="molecule type" value="Genomic_DNA"/>
</dbReference>
<feature type="compositionally biased region" description="Polar residues" evidence="1">
    <location>
        <begin position="624"/>
        <end position="652"/>
    </location>
</feature>
<feature type="compositionally biased region" description="Basic and acidic residues" evidence="1">
    <location>
        <begin position="454"/>
        <end position="464"/>
    </location>
</feature>
<evidence type="ECO:0000256" key="1">
    <source>
        <dbReference type="SAM" id="MobiDB-lite"/>
    </source>
</evidence>
<protein>
    <submittedName>
        <fullName evidence="2">Uncharacterized protein</fullName>
    </submittedName>
</protein>
<feature type="compositionally biased region" description="Low complexity" evidence="1">
    <location>
        <begin position="664"/>
        <end position="677"/>
    </location>
</feature>
<dbReference type="STRING" id="13249.T1IE42"/>
<organism evidence="2 3">
    <name type="scientific">Rhodnius prolixus</name>
    <name type="common">Triatomid bug</name>
    <dbReference type="NCBI Taxonomy" id="13249"/>
    <lineage>
        <taxon>Eukaryota</taxon>
        <taxon>Metazoa</taxon>
        <taxon>Ecdysozoa</taxon>
        <taxon>Arthropoda</taxon>
        <taxon>Hexapoda</taxon>
        <taxon>Insecta</taxon>
        <taxon>Pterygota</taxon>
        <taxon>Neoptera</taxon>
        <taxon>Paraneoptera</taxon>
        <taxon>Hemiptera</taxon>
        <taxon>Heteroptera</taxon>
        <taxon>Panheteroptera</taxon>
        <taxon>Cimicomorpha</taxon>
        <taxon>Reduviidae</taxon>
        <taxon>Triatominae</taxon>
        <taxon>Rhodnius</taxon>
    </lineage>
</organism>
<evidence type="ECO:0000313" key="2">
    <source>
        <dbReference type="EnsemblMetazoa" id="RPRC014562-PA"/>
    </source>
</evidence>
<name>T1IE42_RHOPR</name>
<dbReference type="VEuPathDB" id="VectorBase:RPRC014562"/>
<feature type="region of interest" description="Disordered" evidence="1">
    <location>
        <begin position="353"/>
        <end position="386"/>
    </location>
</feature>
<reference evidence="2" key="1">
    <citation type="submission" date="2015-05" db="UniProtKB">
        <authorList>
            <consortium name="EnsemblMetazoa"/>
        </authorList>
    </citation>
    <scope>IDENTIFICATION</scope>
</reference>
<keyword evidence="3" id="KW-1185">Reference proteome</keyword>
<feature type="region of interest" description="Disordered" evidence="1">
    <location>
        <begin position="520"/>
        <end position="550"/>
    </location>
</feature>